<evidence type="ECO:0000313" key="1">
    <source>
        <dbReference type="EMBL" id="KZP14140.1"/>
    </source>
</evidence>
<keyword evidence="2" id="KW-1185">Reference proteome</keyword>
<dbReference type="EMBL" id="KV417621">
    <property type="protein sequence ID" value="KZP14140.1"/>
    <property type="molecule type" value="Genomic_DNA"/>
</dbReference>
<reference evidence="1 2" key="1">
    <citation type="journal article" date="2016" name="Mol. Biol. Evol.">
        <title>Comparative Genomics of Early-Diverging Mushroom-Forming Fungi Provides Insights into the Origins of Lignocellulose Decay Capabilities.</title>
        <authorList>
            <person name="Nagy L.G."/>
            <person name="Riley R."/>
            <person name="Tritt A."/>
            <person name="Adam C."/>
            <person name="Daum C."/>
            <person name="Floudas D."/>
            <person name="Sun H."/>
            <person name="Yadav J.S."/>
            <person name="Pangilinan J."/>
            <person name="Larsson K.H."/>
            <person name="Matsuura K."/>
            <person name="Barry K."/>
            <person name="Labutti K."/>
            <person name="Kuo R."/>
            <person name="Ohm R.A."/>
            <person name="Bhattacharya S.S."/>
            <person name="Shirouzu T."/>
            <person name="Yoshinaga Y."/>
            <person name="Martin F.M."/>
            <person name="Grigoriev I.V."/>
            <person name="Hibbett D.S."/>
        </authorList>
    </citation>
    <scope>NUCLEOTIDE SEQUENCE [LARGE SCALE GENOMIC DNA]</scope>
    <source>
        <strain evidence="1 2">CBS 109695</strain>
    </source>
</reference>
<protein>
    <submittedName>
        <fullName evidence="1">Uncharacterized protein</fullName>
    </submittedName>
</protein>
<organism evidence="1 2">
    <name type="scientific">Athelia psychrophila</name>
    <dbReference type="NCBI Taxonomy" id="1759441"/>
    <lineage>
        <taxon>Eukaryota</taxon>
        <taxon>Fungi</taxon>
        <taxon>Dikarya</taxon>
        <taxon>Basidiomycota</taxon>
        <taxon>Agaricomycotina</taxon>
        <taxon>Agaricomycetes</taxon>
        <taxon>Agaricomycetidae</taxon>
        <taxon>Atheliales</taxon>
        <taxon>Atheliaceae</taxon>
        <taxon>Athelia</taxon>
    </lineage>
</organism>
<gene>
    <name evidence="1" type="ORF">FIBSPDRAFT_115501</name>
</gene>
<dbReference type="Proteomes" id="UP000076532">
    <property type="component" value="Unassembled WGS sequence"/>
</dbReference>
<sequence length="100" mass="11078">MAAYGKPSNRPFLDRTCYSISRGPVRTSVKVYLTHARASPTPDHICPSGQLRSAPRRPRCICSGSFFISRLALPFFAVGTCINCCQGWRKGKDSLRTDPD</sequence>
<name>A0A166CYS4_9AGAM</name>
<dbReference type="AlphaFoldDB" id="A0A166CYS4"/>
<proteinExistence type="predicted"/>
<accession>A0A166CYS4</accession>
<evidence type="ECO:0000313" key="2">
    <source>
        <dbReference type="Proteomes" id="UP000076532"/>
    </source>
</evidence>